<name>A0A1C3US64_9HYPH</name>
<dbReference type="EMBL" id="FMAF01000003">
    <property type="protein sequence ID" value="SCB18333.1"/>
    <property type="molecule type" value="Genomic_DNA"/>
</dbReference>
<feature type="compositionally biased region" description="Basic residues" evidence="1">
    <location>
        <begin position="192"/>
        <end position="201"/>
    </location>
</feature>
<evidence type="ECO:0000256" key="1">
    <source>
        <dbReference type="SAM" id="MobiDB-lite"/>
    </source>
</evidence>
<evidence type="ECO:0000313" key="2">
    <source>
        <dbReference type="EMBL" id="SCB18333.1"/>
    </source>
</evidence>
<reference evidence="2 3" key="1">
    <citation type="submission" date="2016-08" db="EMBL/GenBank/DDBJ databases">
        <authorList>
            <person name="Seilhamer J.J."/>
        </authorList>
    </citation>
    <scope>NUCLEOTIDE SEQUENCE [LARGE SCALE GENOMIC DNA]</scope>
    <source>
        <strain evidence="2 3">P1-7</strain>
    </source>
</reference>
<protein>
    <submittedName>
        <fullName evidence="2">Uncharacterized protein</fullName>
    </submittedName>
</protein>
<dbReference type="Proteomes" id="UP000199205">
    <property type="component" value="Unassembled WGS sequence"/>
</dbReference>
<organism evidence="2 3">
    <name type="scientific">Rhizobium lusitanum</name>
    <dbReference type="NCBI Taxonomy" id="293958"/>
    <lineage>
        <taxon>Bacteria</taxon>
        <taxon>Pseudomonadati</taxon>
        <taxon>Pseudomonadota</taxon>
        <taxon>Alphaproteobacteria</taxon>
        <taxon>Hyphomicrobiales</taxon>
        <taxon>Rhizobiaceae</taxon>
        <taxon>Rhizobium/Agrobacterium group</taxon>
        <taxon>Rhizobium</taxon>
    </lineage>
</organism>
<feature type="region of interest" description="Disordered" evidence="1">
    <location>
        <begin position="188"/>
        <end position="208"/>
    </location>
</feature>
<proteinExistence type="predicted"/>
<evidence type="ECO:0000313" key="3">
    <source>
        <dbReference type="Proteomes" id="UP000199205"/>
    </source>
</evidence>
<dbReference type="AlphaFoldDB" id="A0A1C3US64"/>
<sequence>MVTRRKISLELRQPVFKRHFESGSLFIGLIEIGGNVIVVVRGRAIGQVVQSILAAGALLENLVDASQHFAKKLQLFLNFAAQKFQLDVARPLQHLVKFVSFLKRSKVPHFVTNTPTIFLILVPLGARINITTQLELNRIDLLFQREQYWTHAIDKPLRGNHLATPVEIHLTTMSEILLAIVLPHLANSRPGSKNRRSRPGKCKNADNQGLKIRDGIAPGITACAVAVTRLSKHHRQRQHQYDHSNQEPAEAANMAFLHAQASPAGHGYRNNHASSATAMRLDPLIPKADGILFDDTLGFTPDQIQLLKARRMLFTTRFRDEEGDRWFRGVIIAAAIDAARAVAFGRGLDEVVLGELL</sequence>
<accession>A0A1C3US64</accession>
<gene>
    <name evidence="2" type="ORF">GA0061101_103249</name>
</gene>